<gene>
    <name evidence="2" type="ORF">NT6N_10910</name>
</gene>
<organism evidence="2">
    <name type="scientific">Oceaniferula spumae</name>
    <dbReference type="NCBI Taxonomy" id="2979115"/>
    <lineage>
        <taxon>Bacteria</taxon>
        <taxon>Pseudomonadati</taxon>
        <taxon>Verrucomicrobiota</taxon>
        <taxon>Verrucomicrobiia</taxon>
        <taxon>Verrucomicrobiales</taxon>
        <taxon>Verrucomicrobiaceae</taxon>
        <taxon>Oceaniferula</taxon>
    </lineage>
</organism>
<protein>
    <submittedName>
        <fullName evidence="2">Uncharacterized protein</fullName>
    </submittedName>
</protein>
<dbReference type="KEGG" id="osu:NT6N_10910"/>
<dbReference type="EMBL" id="AP026866">
    <property type="protein sequence ID" value="BDS06051.1"/>
    <property type="molecule type" value="Genomic_DNA"/>
</dbReference>
<dbReference type="AlphaFoldDB" id="A0AAT9FJ07"/>
<accession>A0AAT9FJ07</accession>
<evidence type="ECO:0000256" key="1">
    <source>
        <dbReference type="SAM" id="MobiDB-lite"/>
    </source>
</evidence>
<evidence type="ECO:0000313" key="2">
    <source>
        <dbReference type="EMBL" id="BDS06051.1"/>
    </source>
</evidence>
<feature type="region of interest" description="Disordered" evidence="1">
    <location>
        <begin position="32"/>
        <end position="69"/>
    </location>
</feature>
<proteinExistence type="predicted"/>
<reference evidence="2" key="1">
    <citation type="submission" date="2024-07" db="EMBL/GenBank/DDBJ databases">
        <title>Complete genome sequence of Verrucomicrobiaceae bacterium NT6N.</title>
        <authorList>
            <person name="Huang C."/>
            <person name="Takami H."/>
            <person name="Hamasaki K."/>
        </authorList>
    </citation>
    <scope>NUCLEOTIDE SEQUENCE</scope>
    <source>
        <strain evidence="2">NT6N</strain>
    </source>
</reference>
<sequence>MGAERYYPAMSKFLLPFLALVTLPMLSCTTGDEVTRKKPIGPTSDESDMPWNRPTGPEGGGPLGMLDQR</sequence>
<name>A0AAT9FJ07_9BACT</name>